<sequence length="517" mass="55824">MSPNLTNPPQSIIHVSDSLVKEESLNMIDLGFEEFGFFVGGFSVVGVLITGGDAKLEPPVVMGSLIIDIAIMKPSLKTTMAMHYVFIFYLFSFLPPMVLCSQYLIFSIIQLPPNATGSESVGFNSPVSGPYVGVADGRVLKRQDLILRFVDFAVTSPNRTKQLCNGTTDPDMGPICGRPLGFSFDSANGKLYIVDAYFGLLVVGPNGGLATQLATSAEGVPFKFLDGVDVDQFTGLVYFSDASETYELRNISQPNFKPDSTGRLLTYDPKTNKVKVLLRGLSGAGGPSVSVDSSFVLYWLTGDKANTAEIFLALPGNPSKIKKNIFGEFWPTRLTTPVGIRFDDSGKVMQQVNFTALYSNLSNSVVQEQNSALYIGCRFVNFVGNIIFWAPLQHCRRVLICSRSAAATCFIISLSGPFLHANLAPFVFAVWPCLKLTSELCDGTKDINLGPTCGRPLGLGFNQITGQLYINDPFVGLTVVGPTGGLATILDTQAEGLAFKFLVGVDVDPITGLVCFY</sequence>
<comment type="caution">
    <text evidence="1">The sequence shown here is derived from an EMBL/GenBank/DDBJ whole genome shotgun (WGS) entry which is preliminary data.</text>
</comment>
<dbReference type="Proteomes" id="UP001060215">
    <property type="component" value="Chromosome 15"/>
</dbReference>
<name>A0ACC0FC23_9ERIC</name>
<dbReference type="EMBL" id="CM045772">
    <property type="protein sequence ID" value="KAI7984966.1"/>
    <property type="molecule type" value="Genomic_DNA"/>
</dbReference>
<accession>A0ACC0FC23</accession>
<protein>
    <submittedName>
        <fullName evidence="1">Uncharacterized protein</fullName>
    </submittedName>
</protein>
<gene>
    <name evidence="1" type="ORF">LOK49_LG14G00325</name>
</gene>
<reference evidence="1 2" key="1">
    <citation type="journal article" date="2022" name="Plant J.">
        <title>Chromosome-level genome of Camellia lanceoleosa provides a valuable resource for understanding genome evolution and self-incompatibility.</title>
        <authorList>
            <person name="Gong W."/>
            <person name="Xiao S."/>
            <person name="Wang L."/>
            <person name="Liao Z."/>
            <person name="Chang Y."/>
            <person name="Mo W."/>
            <person name="Hu G."/>
            <person name="Li W."/>
            <person name="Zhao G."/>
            <person name="Zhu H."/>
            <person name="Hu X."/>
            <person name="Ji K."/>
            <person name="Xiang X."/>
            <person name="Song Q."/>
            <person name="Yuan D."/>
            <person name="Jin S."/>
            <person name="Zhang L."/>
        </authorList>
    </citation>
    <scope>NUCLEOTIDE SEQUENCE [LARGE SCALE GENOMIC DNA]</scope>
    <source>
        <strain evidence="1">SQ_2022a</strain>
    </source>
</reference>
<evidence type="ECO:0000313" key="2">
    <source>
        <dbReference type="Proteomes" id="UP001060215"/>
    </source>
</evidence>
<keyword evidence="2" id="KW-1185">Reference proteome</keyword>
<proteinExistence type="predicted"/>
<evidence type="ECO:0000313" key="1">
    <source>
        <dbReference type="EMBL" id="KAI7984966.1"/>
    </source>
</evidence>
<organism evidence="1 2">
    <name type="scientific">Camellia lanceoleosa</name>
    <dbReference type="NCBI Taxonomy" id="1840588"/>
    <lineage>
        <taxon>Eukaryota</taxon>
        <taxon>Viridiplantae</taxon>
        <taxon>Streptophyta</taxon>
        <taxon>Embryophyta</taxon>
        <taxon>Tracheophyta</taxon>
        <taxon>Spermatophyta</taxon>
        <taxon>Magnoliopsida</taxon>
        <taxon>eudicotyledons</taxon>
        <taxon>Gunneridae</taxon>
        <taxon>Pentapetalae</taxon>
        <taxon>asterids</taxon>
        <taxon>Ericales</taxon>
        <taxon>Theaceae</taxon>
        <taxon>Camellia</taxon>
    </lineage>
</organism>